<sequence length="96" mass="10873">MDQLQLVVQSDAEKAMLLNLEGRYQGRIKQDYNQTITLNNQALSLLQNKDDPASLVLKFVVYEDLGVVSLMLKKQQAALNNLLQLKKLPNNFTVVI</sequence>
<evidence type="ECO:0000313" key="2">
    <source>
        <dbReference type="Proteomes" id="UP000676428"/>
    </source>
</evidence>
<protein>
    <submittedName>
        <fullName evidence="1">Uncharacterized protein</fullName>
    </submittedName>
</protein>
<accession>A0ABX8DEP6</accession>
<keyword evidence="2" id="KW-1185">Reference proteome</keyword>
<dbReference type="RefSeq" id="WP_213681338.1">
    <property type="nucleotide sequence ID" value="NZ_CP074572.1"/>
</dbReference>
<gene>
    <name evidence="1" type="ORF">KHX94_15665</name>
</gene>
<dbReference type="Proteomes" id="UP000676428">
    <property type="component" value="Chromosome"/>
</dbReference>
<dbReference type="EMBL" id="CP074572">
    <property type="protein sequence ID" value="QVK22686.1"/>
    <property type="molecule type" value="Genomic_DNA"/>
</dbReference>
<reference evidence="1 2" key="1">
    <citation type="journal article" date="2012" name="Int. J. Syst. Evol. Microbiol.">
        <title>Shewanella dokdonensis sp. nov., isolated from seawater.</title>
        <authorList>
            <person name="Sung H.R."/>
            <person name="Yoon J.H."/>
            <person name="Ghim S.Y."/>
        </authorList>
    </citation>
    <scope>NUCLEOTIDE SEQUENCE [LARGE SCALE GENOMIC DNA]</scope>
    <source>
        <strain evidence="1 2">DSM 23626</strain>
    </source>
</reference>
<proteinExistence type="predicted"/>
<name>A0ABX8DEP6_9GAMM</name>
<organism evidence="1 2">
    <name type="scientific">Shewanella dokdonensis</name>
    <dbReference type="NCBI Taxonomy" id="712036"/>
    <lineage>
        <taxon>Bacteria</taxon>
        <taxon>Pseudomonadati</taxon>
        <taxon>Pseudomonadota</taxon>
        <taxon>Gammaproteobacteria</taxon>
        <taxon>Alteromonadales</taxon>
        <taxon>Shewanellaceae</taxon>
        <taxon>Shewanella</taxon>
    </lineage>
</organism>
<evidence type="ECO:0000313" key="1">
    <source>
        <dbReference type="EMBL" id="QVK22686.1"/>
    </source>
</evidence>